<dbReference type="EMBL" id="CP077074">
    <property type="protein sequence ID" value="QXH41539.1"/>
    <property type="molecule type" value="Genomic_DNA"/>
</dbReference>
<reference evidence="1" key="1">
    <citation type="submission" date="2021-06" db="EMBL/GenBank/DDBJ databases">
        <title>Updating the genus Pseudomonas: Description of 43 new species and partition of the Pseudomonas putida group.</title>
        <authorList>
            <person name="Girard L."/>
            <person name="Lood C."/>
            <person name="Vandamme P."/>
            <person name="Rokni-Zadeh H."/>
            <person name="van Noort V."/>
            <person name="Hofte M."/>
            <person name="Lavigne R."/>
            <person name="De Mot R."/>
        </authorList>
    </citation>
    <scope>NUCLEOTIDE SEQUENCE</scope>
    <source>
        <strain evidence="1">CMR12a</strain>
    </source>
</reference>
<sequence length="122" mass="13297">MSSHLSQPPRFAIFQDSTLLGWTALESSDPPMGVACGQFFVTPAYASVQEQVRARNGTDQSDLHLVAYHLGQPLPAMAVSILDLRQECGEDAIEVSVLGIAYPLYQQLFPEAVAAYEQQALD</sequence>
<proteinExistence type="predicted"/>
<protein>
    <submittedName>
        <fullName evidence="1">Uncharacterized protein</fullName>
    </submittedName>
</protein>
<keyword evidence="2" id="KW-1185">Reference proteome</keyword>
<evidence type="ECO:0000313" key="1">
    <source>
        <dbReference type="EMBL" id="QXH41539.1"/>
    </source>
</evidence>
<accession>A0ABX8MQH9</accession>
<dbReference type="RefSeq" id="WP_178083949.1">
    <property type="nucleotide sequence ID" value="NZ_CP027706.1"/>
</dbReference>
<gene>
    <name evidence="1" type="ORF">KSS89_04770</name>
</gene>
<name>A0ABX8MQH9_9PSED</name>
<dbReference type="Proteomes" id="UP000693952">
    <property type="component" value="Chromosome"/>
</dbReference>
<organism evidence="1 2">
    <name type="scientific">Pseudomonas sessilinigenes</name>
    <dbReference type="NCBI Taxonomy" id="658629"/>
    <lineage>
        <taxon>Bacteria</taxon>
        <taxon>Pseudomonadati</taxon>
        <taxon>Pseudomonadota</taxon>
        <taxon>Gammaproteobacteria</taxon>
        <taxon>Pseudomonadales</taxon>
        <taxon>Pseudomonadaceae</taxon>
        <taxon>Pseudomonas</taxon>
    </lineage>
</organism>
<evidence type="ECO:0000313" key="2">
    <source>
        <dbReference type="Proteomes" id="UP000693952"/>
    </source>
</evidence>